<keyword evidence="2" id="KW-1133">Transmembrane helix</keyword>
<keyword evidence="2" id="KW-0472">Membrane</keyword>
<dbReference type="Proteomes" id="UP000239589">
    <property type="component" value="Unassembled WGS sequence"/>
</dbReference>
<gene>
    <name evidence="3" type="ORF">CUN59_19030</name>
</gene>
<dbReference type="OrthoDB" id="490216at2"/>
<name>A0A2S6CQ06_9CYAN</name>
<keyword evidence="4" id="KW-1185">Reference proteome</keyword>
<dbReference type="AlphaFoldDB" id="A0A2S6CQ06"/>
<accession>A0A2S6CQ06</accession>
<sequence length="252" mass="28931">MSETTIENYGKAFLVLILPISFLIVFLVNTWKVLLVILLLLMVLNLWQQYRWEKWSKQVNPLFYQLIRENQGKITAVDLASRGNFSGNVAKRYLEGKGREFGASVLDAESENPSYYFITASILGDIFDDSEPVEKLPPRPVTKEARSLLAPPPPLPHREVKAQQEEEEEEEIQLESKSEPTLETAKRPLAEQLVFGSLIQSELAKRLGVYSSTVYKRRNDPDFTEWSRSRDPDGIAWSYSRKSREFFPVDDG</sequence>
<evidence type="ECO:0000313" key="3">
    <source>
        <dbReference type="EMBL" id="PPJ61782.1"/>
    </source>
</evidence>
<evidence type="ECO:0000313" key="4">
    <source>
        <dbReference type="Proteomes" id="UP000239589"/>
    </source>
</evidence>
<dbReference type="EMBL" id="PGEM01000172">
    <property type="protein sequence ID" value="PPJ61782.1"/>
    <property type="molecule type" value="Genomic_DNA"/>
</dbReference>
<protein>
    <submittedName>
        <fullName evidence="3">Uncharacterized protein</fullName>
    </submittedName>
</protein>
<evidence type="ECO:0000256" key="1">
    <source>
        <dbReference type="SAM" id="MobiDB-lite"/>
    </source>
</evidence>
<organism evidence="3 4">
    <name type="scientific">Cuspidothrix issatschenkoi CHARLIE-1</name>
    <dbReference type="NCBI Taxonomy" id="2052836"/>
    <lineage>
        <taxon>Bacteria</taxon>
        <taxon>Bacillati</taxon>
        <taxon>Cyanobacteriota</taxon>
        <taxon>Cyanophyceae</taxon>
        <taxon>Nostocales</taxon>
        <taxon>Aphanizomenonaceae</taxon>
        <taxon>Cuspidothrix</taxon>
    </lineage>
</organism>
<feature type="transmembrane region" description="Helical" evidence="2">
    <location>
        <begin position="12"/>
        <end position="44"/>
    </location>
</feature>
<reference evidence="3 4" key="1">
    <citation type="submission" date="2018-02" db="EMBL/GenBank/DDBJ databases">
        <title>Discovery of a pederin family compound in a non-symbiotic bloom-forming cyanobacterium.</title>
        <authorList>
            <person name="Kust A."/>
            <person name="Mares J."/>
            <person name="Jokela J."/>
            <person name="Urajova P."/>
            <person name="Hajek J."/>
            <person name="Saurav K."/>
            <person name="Voracova K."/>
            <person name="Fewer D.P."/>
            <person name="Haapaniemi E."/>
            <person name="Permi P."/>
            <person name="Rehakova K."/>
            <person name="Sivonen K."/>
            <person name="Hrouzek P."/>
        </authorList>
    </citation>
    <scope>NUCLEOTIDE SEQUENCE [LARGE SCALE GENOMIC DNA]</scope>
    <source>
        <strain evidence="3 4">CHARLIE-1</strain>
    </source>
</reference>
<feature type="region of interest" description="Disordered" evidence="1">
    <location>
        <begin position="133"/>
        <end position="182"/>
    </location>
</feature>
<feature type="compositionally biased region" description="Basic and acidic residues" evidence="1">
    <location>
        <begin position="133"/>
        <end position="146"/>
    </location>
</feature>
<comment type="caution">
    <text evidence="3">The sequence shown here is derived from an EMBL/GenBank/DDBJ whole genome shotgun (WGS) entry which is preliminary data.</text>
</comment>
<proteinExistence type="predicted"/>
<keyword evidence="2" id="KW-0812">Transmembrane</keyword>
<dbReference type="RefSeq" id="WP_104389309.1">
    <property type="nucleotide sequence ID" value="NZ_PGEM01000172.1"/>
</dbReference>
<evidence type="ECO:0000256" key="2">
    <source>
        <dbReference type="SAM" id="Phobius"/>
    </source>
</evidence>